<accession>A0A2J6PM03</accession>
<keyword evidence="8 9" id="KW-0449">Lipoprotein</keyword>
<evidence type="ECO:0000256" key="1">
    <source>
        <dbReference type="ARBA" id="ARBA00004609"/>
    </source>
</evidence>
<keyword evidence="11" id="KW-1133">Transmembrane helix</keyword>
<dbReference type="GO" id="GO:0071970">
    <property type="term" value="P:fungal-type cell wall (1-&gt;3)-beta-D-glucan biosynthetic process"/>
    <property type="evidence" value="ECO:0007669"/>
    <property type="project" value="TreeGrafter"/>
</dbReference>
<dbReference type="EC" id="2.4.1.-" evidence="9"/>
<keyword evidence="4 9" id="KW-0732">Signal</keyword>
<dbReference type="GO" id="GO:0031505">
    <property type="term" value="P:fungal-type cell wall organization"/>
    <property type="evidence" value="ECO:0007669"/>
    <property type="project" value="TreeGrafter"/>
</dbReference>
<dbReference type="Gene3D" id="3.20.20.80">
    <property type="entry name" value="Glycosidases"/>
    <property type="match status" value="1"/>
</dbReference>
<feature type="compositionally biased region" description="Polar residues" evidence="10">
    <location>
        <begin position="542"/>
        <end position="554"/>
    </location>
</feature>
<comment type="similarity">
    <text evidence="2 9">Belongs to the glycosyl hydrolase 72 family.</text>
</comment>
<keyword evidence="7" id="KW-0325">Glycoprotein</keyword>
<dbReference type="InterPro" id="IPR004886">
    <property type="entry name" value="Glucanosyltransferase"/>
</dbReference>
<keyword evidence="3 9" id="KW-0336">GPI-anchor</keyword>
<name>A0A2J6PM03_9HELO</name>
<evidence type="ECO:0000256" key="10">
    <source>
        <dbReference type="SAM" id="MobiDB-lite"/>
    </source>
</evidence>
<evidence type="ECO:0000313" key="13">
    <source>
        <dbReference type="EMBL" id="PMD15055.1"/>
    </source>
</evidence>
<feature type="region of interest" description="Disordered" evidence="10">
    <location>
        <begin position="542"/>
        <end position="630"/>
    </location>
</feature>
<dbReference type="Proteomes" id="UP000235672">
    <property type="component" value="Unassembled WGS sequence"/>
</dbReference>
<dbReference type="PANTHER" id="PTHR31468">
    <property type="entry name" value="1,3-BETA-GLUCANOSYLTRANSFERASE GAS1"/>
    <property type="match status" value="1"/>
</dbReference>
<feature type="domain" description="X8" evidence="12">
    <location>
        <begin position="373"/>
        <end position="459"/>
    </location>
</feature>
<feature type="chain" id="PRO_5014209913" description="1,3-beta-glucanosyltransferase" evidence="9">
    <location>
        <begin position="23"/>
        <end position="672"/>
    </location>
</feature>
<evidence type="ECO:0000256" key="11">
    <source>
        <dbReference type="SAM" id="Phobius"/>
    </source>
</evidence>
<dbReference type="GO" id="GO:0042124">
    <property type="term" value="F:1,3-beta-glucanosyltransferase activity"/>
    <property type="evidence" value="ECO:0007669"/>
    <property type="project" value="TreeGrafter"/>
</dbReference>
<dbReference type="EMBL" id="KZ613516">
    <property type="protein sequence ID" value="PMD15055.1"/>
    <property type="molecule type" value="Genomic_DNA"/>
</dbReference>
<keyword evidence="6" id="KW-1015">Disulfide bond</keyword>
<feature type="transmembrane region" description="Helical" evidence="11">
    <location>
        <begin position="504"/>
        <end position="528"/>
    </location>
</feature>
<dbReference type="Pfam" id="PF07983">
    <property type="entry name" value="X8"/>
    <property type="match status" value="1"/>
</dbReference>
<dbReference type="GO" id="GO:0005886">
    <property type="term" value="C:plasma membrane"/>
    <property type="evidence" value="ECO:0007669"/>
    <property type="project" value="UniProtKB-SubCell"/>
</dbReference>
<evidence type="ECO:0000256" key="7">
    <source>
        <dbReference type="ARBA" id="ARBA00023180"/>
    </source>
</evidence>
<comment type="subcellular location">
    <subcellularLocation>
        <location evidence="1 9">Cell membrane</location>
        <topology evidence="1 9">Lipid-anchor</topology>
        <topology evidence="1 9">GPI-anchor</topology>
    </subcellularLocation>
</comment>
<reference evidence="13 14" key="1">
    <citation type="submission" date="2016-05" db="EMBL/GenBank/DDBJ databases">
        <title>A degradative enzymes factory behind the ericoid mycorrhizal symbiosis.</title>
        <authorList>
            <consortium name="DOE Joint Genome Institute"/>
            <person name="Martino E."/>
            <person name="Morin E."/>
            <person name="Grelet G."/>
            <person name="Kuo A."/>
            <person name="Kohler A."/>
            <person name="Daghino S."/>
            <person name="Barry K."/>
            <person name="Choi C."/>
            <person name="Cichocki N."/>
            <person name="Clum A."/>
            <person name="Copeland A."/>
            <person name="Hainaut M."/>
            <person name="Haridas S."/>
            <person name="Labutti K."/>
            <person name="Lindquist E."/>
            <person name="Lipzen A."/>
            <person name="Khouja H.-R."/>
            <person name="Murat C."/>
            <person name="Ohm R."/>
            <person name="Olson A."/>
            <person name="Spatafora J."/>
            <person name="Veneault-Fourrey C."/>
            <person name="Henrissat B."/>
            <person name="Grigoriev I."/>
            <person name="Martin F."/>
            <person name="Perotto S."/>
        </authorList>
    </citation>
    <scope>NUCLEOTIDE SEQUENCE [LARGE SCALE GENOMIC DNA]</scope>
    <source>
        <strain evidence="13 14">UAMH 7357</strain>
    </source>
</reference>
<dbReference type="AlphaFoldDB" id="A0A2J6PM03"/>
<sequence length="672" mass="72116">MAAGLRSLLVWVAIVFAALVAADVDPVVIKGSHFFYQTNGSEFIIRGVTYQPSNSSANEQADPLGNLAASVSDCMRDIPLLTQLTTNVIRVSYIDPTQDHTSCMDQLQQAGIYVLVDLPTNLTINSTDPTWNLDIYNSWTQRIDALAKFNNTLGFFAGNDIVTNSSNSAAAAFVKAAVRDLKAYMISSNYRKIPIGYEINATEYYDSVPLYMTCGGNASAAIDFLGISDFNLCSNNTSSSFEALTDFYGSYPAPVFLADYGCRDAAGEPRQFEEVQYIYGNNVTSGGIVYEYFPDDENYGLVSTSGSSIIRSPDFTSYSSQIAKITPHSTFSSNYTVTNTITPSCPTGASFSASPTLPPVVNQNVCLCMMNSLSCAATPELDSATALLAYQDLCGGDPADYCPGVYVNGATGTYGAFSMCNINERLSWAMNYTYDSSQCGNDANATIQEPNNTIAQCSEVMAEAGYDGAGTVTTFPTGPIDYTPMQEASATIEVNGYSVLSQGAIAGITIGSIIVLALIVAGAVWFFCKRGYCARKRRSMYQNAESIGSESPDQTRGRRGGGDGTSFLSDDSTGMVEMQPGDERYLGSRSNTEVQSSRDEGSGPGSVGEVSIPHQRQHGPTSQHSGPELVTPISTKELPAFRRQDQPEEKSLASMKFLSPVAQVLPVQAEEN</sequence>
<proteinExistence type="inferred from homology"/>
<dbReference type="InterPro" id="IPR012946">
    <property type="entry name" value="X8"/>
</dbReference>
<evidence type="ECO:0000256" key="5">
    <source>
        <dbReference type="ARBA" id="ARBA00023136"/>
    </source>
</evidence>
<gene>
    <name evidence="13" type="ORF">NA56DRAFT_356314</name>
</gene>
<evidence type="ECO:0000256" key="6">
    <source>
        <dbReference type="ARBA" id="ARBA00023157"/>
    </source>
</evidence>
<dbReference type="SUPFAM" id="SSF51445">
    <property type="entry name" value="(Trans)glycosidases"/>
    <property type="match status" value="1"/>
</dbReference>
<dbReference type="OrthoDB" id="421038at2759"/>
<dbReference type="Gene3D" id="1.20.58.1040">
    <property type="match status" value="1"/>
</dbReference>
<dbReference type="SMART" id="SM00768">
    <property type="entry name" value="X8"/>
    <property type="match status" value="1"/>
</dbReference>
<feature type="signal peptide" evidence="9">
    <location>
        <begin position="1"/>
        <end position="22"/>
    </location>
</feature>
<dbReference type="GO" id="GO:0098552">
    <property type="term" value="C:side of membrane"/>
    <property type="evidence" value="ECO:0007669"/>
    <property type="project" value="UniProtKB-KW"/>
</dbReference>
<evidence type="ECO:0000256" key="8">
    <source>
        <dbReference type="ARBA" id="ARBA00023288"/>
    </source>
</evidence>
<evidence type="ECO:0000256" key="2">
    <source>
        <dbReference type="ARBA" id="ARBA00007528"/>
    </source>
</evidence>
<protein>
    <recommendedName>
        <fullName evidence="9">1,3-beta-glucanosyltransferase</fullName>
        <ecNumber evidence="9">2.4.1.-</ecNumber>
    </recommendedName>
</protein>
<dbReference type="InterPro" id="IPR017853">
    <property type="entry name" value="GH"/>
</dbReference>
<keyword evidence="11" id="KW-0812">Transmembrane</keyword>
<dbReference type="PANTHER" id="PTHR31468:SF2">
    <property type="entry name" value="1,3-BETA-GLUCANOSYLTRANSFERASE GAS1"/>
    <property type="match status" value="1"/>
</dbReference>
<keyword evidence="14" id="KW-1185">Reference proteome</keyword>
<keyword evidence="9" id="KW-0808">Transferase</keyword>
<evidence type="ECO:0000259" key="12">
    <source>
        <dbReference type="SMART" id="SM00768"/>
    </source>
</evidence>
<organism evidence="13 14">
    <name type="scientific">Hyaloscypha hepaticicola</name>
    <dbReference type="NCBI Taxonomy" id="2082293"/>
    <lineage>
        <taxon>Eukaryota</taxon>
        <taxon>Fungi</taxon>
        <taxon>Dikarya</taxon>
        <taxon>Ascomycota</taxon>
        <taxon>Pezizomycotina</taxon>
        <taxon>Leotiomycetes</taxon>
        <taxon>Helotiales</taxon>
        <taxon>Hyaloscyphaceae</taxon>
        <taxon>Hyaloscypha</taxon>
    </lineage>
</organism>
<dbReference type="STRING" id="1745343.A0A2J6PM03"/>
<evidence type="ECO:0000256" key="9">
    <source>
        <dbReference type="RuleBase" id="RU361209"/>
    </source>
</evidence>
<evidence type="ECO:0000313" key="14">
    <source>
        <dbReference type="Proteomes" id="UP000235672"/>
    </source>
</evidence>
<dbReference type="Pfam" id="PF03198">
    <property type="entry name" value="Glyco_hydro_72"/>
    <property type="match status" value="1"/>
</dbReference>
<comment type="function">
    <text evidence="9">Splits internally a 1,3-beta-glucan molecule and transfers the newly generated reducing end (the donor) to the non-reducing end of another 1,3-beta-glucan molecule (the acceptor) forming a 1,3-beta linkage, resulting in the elongation of 1,3-beta-glucan chains in the cell wall.</text>
</comment>
<keyword evidence="5 9" id="KW-0472">Membrane</keyword>
<evidence type="ECO:0000256" key="4">
    <source>
        <dbReference type="ARBA" id="ARBA00022729"/>
    </source>
</evidence>
<evidence type="ECO:0000256" key="3">
    <source>
        <dbReference type="ARBA" id="ARBA00022622"/>
    </source>
</evidence>